<accession>K8WLQ8</accession>
<dbReference type="OrthoDB" id="6465128at2"/>
<evidence type="ECO:0008006" key="4">
    <source>
        <dbReference type="Google" id="ProtNLM"/>
    </source>
</evidence>
<dbReference type="EMBL" id="AKKN01000003">
    <property type="protein sequence ID" value="EKT60876.1"/>
    <property type="molecule type" value="Genomic_DNA"/>
</dbReference>
<feature type="signal peptide" evidence="1">
    <location>
        <begin position="1"/>
        <end position="25"/>
    </location>
</feature>
<dbReference type="Proteomes" id="UP000010290">
    <property type="component" value="Chromosome"/>
</dbReference>
<organism evidence="2 3">
    <name type="scientific">Providencia sneebia DSM 19967</name>
    <dbReference type="NCBI Taxonomy" id="1141660"/>
    <lineage>
        <taxon>Bacteria</taxon>
        <taxon>Pseudomonadati</taxon>
        <taxon>Pseudomonadota</taxon>
        <taxon>Gammaproteobacteria</taxon>
        <taxon>Enterobacterales</taxon>
        <taxon>Morganellaceae</taxon>
        <taxon>Providencia</taxon>
    </lineage>
</organism>
<evidence type="ECO:0000256" key="1">
    <source>
        <dbReference type="SAM" id="SignalP"/>
    </source>
</evidence>
<feature type="chain" id="PRO_5003923783" description="Lipoprotein" evidence="1">
    <location>
        <begin position="26"/>
        <end position="143"/>
    </location>
</feature>
<keyword evidence="3" id="KW-1185">Reference proteome</keyword>
<dbReference type="AlphaFoldDB" id="K8WLQ8"/>
<reference evidence="2 3" key="1">
    <citation type="journal article" date="2012" name="BMC Genomics">
        <title>Comparative genomics of bacteria in the genus Providencia isolated from wild Drosophila melanogaster.</title>
        <authorList>
            <person name="Galac M.R."/>
            <person name="Lazzaro B.P."/>
        </authorList>
    </citation>
    <scope>NUCLEOTIDE SEQUENCE [LARGE SCALE GENOMIC DNA]</scope>
    <source>
        <strain evidence="2 3">DSM 19967</strain>
    </source>
</reference>
<sequence length="143" mass="16436">MKSIEIKKQLNLSVYLLLLITLASACSQKSIHNNTHEQLIKLEGYIDAKYNNIPKDSIIILSIAPFQQEGNHSIHDYRIITKTANSSIAFHLFFPKSLLDEKNNLGISIRVERNNKIIMMSKNIIPLPRNFSEKIYLDIINMI</sequence>
<comment type="caution">
    <text evidence="2">The sequence shown here is derived from an EMBL/GenBank/DDBJ whole genome shotgun (WGS) entry which is preliminary data.</text>
</comment>
<evidence type="ECO:0000313" key="3">
    <source>
        <dbReference type="Proteomes" id="UP000010290"/>
    </source>
</evidence>
<evidence type="ECO:0000313" key="2">
    <source>
        <dbReference type="EMBL" id="EKT60876.1"/>
    </source>
</evidence>
<dbReference type="RefSeq" id="WP_008914334.1">
    <property type="nucleotide sequence ID" value="NZ_CM001773.1"/>
</dbReference>
<dbReference type="HOGENOM" id="CLU_150110_0_0_6"/>
<proteinExistence type="predicted"/>
<name>K8WLQ8_9GAMM</name>
<dbReference type="PATRIC" id="fig|1141660.3.peg.452"/>
<protein>
    <recommendedName>
        <fullName evidence="4">Lipoprotein</fullName>
    </recommendedName>
</protein>
<keyword evidence="1" id="KW-0732">Signal</keyword>
<gene>
    <name evidence="2" type="ORF">OO7_02256</name>
</gene>
<dbReference type="PROSITE" id="PS51257">
    <property type="entry name" value="PROKAR_LIPOPROTEIN"/>
    <property type="match status" value="1"/>
</dbReference>